<dbReference type="Pfam" id="PF12079">
    <property type="entry name" value="DUF3558"/>
    <property type="match status" value="1"/>
</dbReference>
<dbReference type="InterPro" id="IPR024520">
    <property type="entry name" value="DUF3558"/>
</dbReference>
<dbReference type="EMBL" id="RJKM01000001">
    <property type="protein sequence ID" value="ROP40373.1"/>
    <property type="molecule type" value="Genomic_DNA"/>
</dbReference>
<comment type="caution">
    <text evidence="2">The sequence shown here is derived from an EMBL/GenBank/DDBJ whole genome shotgun (WGS) entry which is preliminary data.</text>
</comment>
<evidence type="ECO:0000256" key="1">
    <source>
        <dbReference type="SAM" id="SignalP"/>
    </source>
</evidence>
<reference evidence="2 3" key="1">
    <citation type="submission" date="2018-11" db="EMBL/GenBank/DDBJ databases">
        <title>Sequencing the genomes of 1000 actinobacteria strains.</title>
        <authorList>
            <person name="Klenk H.-P."/>
        </authorList>
    </citation>
    <scope>NUCLEOTIDE SEQUENCE [LARGE SCALE GENOMIC DNA]</scope>
    <source>
        <strain evidence="2 3">DSM 44231</strain>
    </source>
</reference>
<dbReference type="PROSITE" id="PS51257">
    <property type="entry name" value="PROKAR_LIPOPROTEIN"/>
    <property type="match status" value="1"/>
</dbReference>
<keyword evidence="3" id="KW-1185">Reference proteome</keyword>
<feature type="chain" id="PRO_5018306694" evidence="1">
    <location>
        <begin position="25"/>
        <end position="178"/>
    </location>
</feature>
<organism evidence="2 3">
    <name type="scientific">Saccharothrix texasensis</name>
    <dbReference type="NCBI Taxonomy" id="103734"/>
    <lineage>
        <taxon>Bacteria</taxon>
        <taxon>Bacillati</taxon>
        <taxon>Actinomycetota</taxon>
        <taxon>Actinomycetes</taxon>
        <taxon>Pseudonocardiales</taxon>
        <taxon>Pseudonocardiaceae</taxon>
        <taxon>Saccharothrix</taxon>
    </lineage>
</organism>
<feature type="signal peptide" evidence="1">
    <location>
        <begin position="1"/>
        <end position="24"/>
    </location>
</feature>
<gene>
    <name evidence="2" type="ORF">EDD40_5781</name>
</gene>
<name>A0A3N1HCZ3_9PSEU</name>
<proteinExistence type="predicted"/>
<evidence type="ECO:0000313" key="3">
    <source>
        <dbReference type="Proteomes" id="UP000268727"/>
    </source>
</evidence>
<keyword evidence="1" id="KW-0732">Signal</keyword>
<sequence length="178" mass="18037">MNSRTASIGLLAATLLAAAACSKAIEGTPVPIAGAGPAPPSSTGTTSASAAPALAAADPCGLVSEEEVERALGGLDGEPRRRDIGTARSCEYEVDAQLVVIDVRTNVGLEGIDVPGPVTDLTVGKHQVKTWVTESGSCFFAFGVTASSRVDVAVQPKAGKAQCELAKRLADVVEPKLP</sequence>
<dbReference type="RefSeq" id="WP_170185225.1">
    <property type="nucleotide sequence ID" value="NZ_RJKM01000001.1"/>
</dbReference>
<accession>A0A3N1HCZ3</accession>
<dbReference type="Proteomes" id="UP000268727">
    <property type="component" value="Unassembled WGS sequence"/>
</dbReference>
<protein>
    <submittedName>
        <fullName evidence="2">Uncharacterized protein DUF3558</fullName>
    </submittedName>
</protein>
<evidence type="ECO:0000313" key="2">
    <source>
        <dbReference type="EMBL" id="ROP40373.1"/>
    </source>
</evidence>
<dbReference type="AlphaFoldDB" id="A0A3N1HCZ3"/>